<evidence type="ECO:0000313" key="10">
    <source>
        <dbReference type="Proteomes" id="UP001595955"/>
    </source>
</evidence>
<evidence type="ECO:0000256" key="5">
    <source>
        <dbReference type="ARBA" id="ARBA00023157"/>
    </source>
</evidence>
<keyword evidence="4" id="KW-0378">Hydrolase</keyword>
<evidence type="ECO:0000259" key="8">
    <source>
        <dbReference type="SMART" id="SM00560"/>
    </source>
</evidence>
<dbReference type="CDD" id="cd08983">
    <property type="entry name" value="GH43_Bt3655-like"/>
    <property type="match status" value="1"/>
</dbReference>
<keyword evidence="10" id="KW-1185">Reference proteome</keyword>
<comment type="caution">
    <text evidence="9">The sequence shown here is derived from an EMBL/GenBank/DDBJ whole genome shotgun (WGS) entry which is preliminary data.</text>
</comment>
<dbReference type="InterPro" id="IPR050727">
    <property type="entry name" value="GH43_arabinanases"/>
</dbReference>
<evidence type="ECO:0000256" key="2">
    <source>
        <dbReference type="ARBA" id="ARBA00009865"/>
    </source>
</evidence>
<dbReference type="SUPFAM" id="SSF75005">
    <property type="entry name" value="Arabinanase/levansucrase/invertase"/>
    <property type="match status" value="1"/>
</dbReference>
<keyword evidence="6" id="KW-0326">Glycosidase</keyword>
<dbReference type="InterPro" id="IPR011081">
    <property type="entry name" value="Big_4"/>
</dbReference>
<name>A0ABV9DCL2_9MICO</name>
<comment type="similarity">
    <text evidence="2">Belongs to the glycosyl hydrolase 43 family.</text>
</comment>
<dbReference type="Pfam" id="PF04616">
    <property type="entry name" value="Glyco_hydro_43"/>
    <property type="match status" value="1"/>
</dbReference>
<dbReference type="PANTHER" id="PTHR43301">
    <property type="entry name" value="ARABINAN ENDO-1,5-ALPHA-L-ARABINOSIDASE"/>
    <property type="match status" value="1"/>
</dbReference>
<feature type="domain" description="LamG-like jellyroll fold" evidence="8">
    <location>
        <begin position="136"/>
        <end position="267"/>
    </location>
</feature>
<dbReference type="InterPro" id="IPR006710">
    <property type="entry name" value="Glyco_hydro_43"/>
</dbReference>
<dbReference type="Pfam" id="PF07532">
    <property type="entry name" value="Big_4"/>
    <property type="match status" value="1"/>
</dbReference>
<evidence type="ECO:0000256" key="7">
    <source>
        <dbReference type="SAM" id="SignalP"/>
    </source>
</evidence>
<dbReference type="EMBL" id="JBHSGF010000007">
    <property type="protein sequence ID" value="MFC4555780.1"/>
    <property type="molecule type" value="Genomic_DNA"/>
</dbReference>
<dbReference type="Proteomes" id="UP001595955">
    <property type="component" value="Unassembled WGS sequence"/>
</dbReference>
<dbReference type="Pfam" id="PF13385">
    <property type="entry name" value="Laminin_G_3"/>
    <property type="match status" value="1"/>
</dbReference>
<sequence>MHSMTRSDHRGRSRRLIAGVASLALLTLGAMAPAAARTAEAAAPAGAAAPTAVAAAAPDDGLVAEYLFTQQAGATVPNTVSGPGAVGDARVVNGSDALWTGDSLRFTGGAKTSPTASWVELPDNLLAGERSATITTEVSIAASMKNTFNFLWNIGNDANQAYYFVSVRDTPRTAITTSSGGGEVNARAGAGLDAGRWYSLTSVIDGEAGTISFYVDGVRVASAPTTLTPASITDQSLNTIGRSPWPDPMFAGEVSTFRVYDRALSADEVRDVSEADALLHEESFAAAARAVLDDVAPVTVSDSTTVLPDYDGVVRWASASEGLVVAADGRTLTAVQPAPGEPAAQGTLVATATVRGATASAEVPVTIEPVAAADDAYGYLLVHFIEDSAGYAEKIYLDVSRGDNPEQWDPLNGGEPILASHLGTTGVRDPFLTYNPETGTYYIIATDLRVFGGDRGSGSCMEWCYWSSQGSTMLNVWESTDLVTWSDVRQIDLGVGAAPEMGMAWAPEATWVEDYDGEGEGAFVFYWSSNVYPDQAHTGTSYSRVLWGATTDFTEETYAYGGVLIDDGGNTIDTTVVQDEGTTYRITKDNAAGRGIFMESTADARWWEAGTDWTTIQTRIGAEWAGGNAGGVEGPAVFKSNDSDRWYLYVDVIPTVGYRPMVTTDLDAGWELLTSPDFFMAPSTKHGGVVSLTKAQYDTVRAADAVSAVVEDLGTVTVEEGATADDLTAALPATAEVTLAYQRGTADLPVDWDTATVDLTTAGEYQVTGTVRSIGANLNQWVGAGGSTAWNAPDRVPYSSTAITVRASVTVVGVPDEGLDVTATVGARCVAGKTVQVVTVTNGEDVPVAVGATSPYGTRETAALAPGRSVSYAFTTRQVGVEGGSVEVTAEATRDGDVVTDSLSVSYAASTCR</sequence>
<feature type="signal peptide" evidence="7">
    <location>
        <begin position="1"/>
        <end position="36"/>
    </location>
</feature>
<evidence type="ECO:0000256" key="4">
    <source>
        <dbReference type="ARBA" id="ARBA00022801"/>
    </source>
</evidence>
<dbReference type="SUPFAM" id="SSF49899">
    <property type="entry name" value="Concanavalin A-like lectins/glucanases"/>
    <property type="match status" value="1"/>
</dbReference>
<reference evidence="10" key="1">
    <citation type="journal article" date="2019" name="Int. J. Syst. Evol. Microbiol.">
        <title>The Global Catalogue of Microorganisms (GCM) 10K type strain sequencing project: providing services to taxonomists for standard genome sequencing and annotation.</title>
        <authorList>
            <consortium name="The Broad Institute Genomics Platform"/>
            <consortium name="The Broad Institute Genome Sequencing Center for Infectious Disease"/>
            <person name="Wu L."/>
            <person name="Ma J."/>
        </authorList>
    </citation>
    <scope>NUCLEOTIDE SEQUENCE [LARGE SCALE GENOMIC DNA]</scope>
    <source>
        <strain evidence="10">JCM 3369</strain>
    </source>
</reference>
<feature type="chain" id="PRO_5045652900" evidence="7">
    <location>
        <begin position="37"/>
        <end position="913"/>
    </location>
</feature>
<keyword evidence="5" id="KW-1015">Disulfide bond</keyword>
<evidence type="ECO:0000256" key="3">
    <source>
        <dbReference type="ARBA" id="ARBA00022729"/>
    </source>
</evidence>
<gene>
    <name evidence="9" type="ORF">ACFO3F_11030</name>
</gene>
<protein>
    <submittedName>
        <fullName evidence="9">LamG-like jellyroll fold domain-containing protein</fullName>
    </submittedName>
</protein>
<dbReference type="SMART" id="SM00560">
    <property type="entry name" value="LamGL"/>
    <property type="match status" value="1"/>
</dbReference>
<dbReference type="PANTHER" id="PTHR43301:SF3">
    <property type="entry name" value="ARABINAN ENDO-1,5-ALPHA-L-ARABINOSIDASE A-RELATED"/>
    <property type="match status" value="1"/>
</dbReference>
<dbReference type="RefSeq" id="WP_122824308.1">
    <property type="nucleotide sequence ID" value="NZ_CP033325.1"/>
</dbReference>
<accession>A0ABV9DCL2</accession>
<dbReference type="InterPro" id="IPR013320">
    <property type="entry name" value="ConA-like_dom_sf"/>
</dbReference>
<dbReference type="InterPro" id="IPR006558">
    <property type="entry name" value="LamG-like"/>
</dbReference>
<evidence type="ECO:0000256" key="1">
    <source>
        <dbReference type="ARBA" id="ARBA00004834"/>
    </source>
</evidence>
<keyword evidence="3 7" id="KW-0732">Signal</keyword>
<evidence type="ECO:0000313" key="9">
    <source>
        <dbReference type="EMBL" id="MFC4555780.1"/>
    </source>
</evidence>
<comment type="pathway">
    <text evidence="1">Glycan metabolism; L-arabinan degradation.</text>
</comment>
<dbReference type="InterPro" id="IPR023296">
    <property type="entry name" value="Glyco_hydro_beta-prop_sf"/>
</dbReference>
<evidence type="ECO:0000256" key="6">
    <source>
        <dbReference type="ARBA" id="ARBA00023295"/>
    </source>
</evidence>
<dbReference type="Gene3D" id="2.60.120.200">
    <property type="match status" value="1"/>
</dbReference>
<dbReference type="Gene3D" id="2.115.10.20">
    <property type="entry name" value="Glycosyl hydrolase domain, family 43"/>
    <property type="match status" value="1"/>
</dbReference>
<proteinExistence type="inferred from homology"/>
<organism evidence="9 10">
    <name type="scientific">Georgenia faecalis</name>
    <dbReference type="NCBI Taxonomy" id="2483799"/>
    <lineage>
        <taxon>Bacteria</taxon>
        <taxon>Bacillati</taxon>
        <taxon>Actinomycetota</taxon>
        <taxon>Actinomycetes</taxon>
        <taxon>Micrococcales</taxon>
        <taxon>Bogoriellaceae</taxon>
        <taxon>Georgenia</taxon>
    </lineage>
</organism>